<accession>A0A7V4XQ44</accession>
<dbReference type="PANTHER" id="PTHR36204">
    <property type="entry name" value="N-ACETYLMANNOSAMINE-6-PHOSPHATE 2-EPIMERASE-RELATED"/>
    <property type="match status" value="1"/>
</dbReference>
<gene>
    <name evidence="7" type="ORF">ENW50_00120</name>
</gene>
<proteinExistence type="predicted"/>
<dbReference type="SUPFAM" id="SSF51366">
    <property type="entry name" value="Ribulose-phoshate binding barrel"/>
    <property type="match status" value="1"/>
</dbReference>
<evidence type="ECO:0000256" key="4">
    <source>
        <dbReference type="ARBA" id="ARBA00013180"/>
    </source>
</evidence>
<dbReference type="InterPro" id="IPR007260">
    <property type="entry name" value="NanE"/>
</dbReference>
<dbReference type="PANTHER" id="PTHR36204:SF1">
    <property type="entry name" value="N-ACETYLMANNOSAMINE-6-PHOSPHATE 2-EPIMERASE-RELATED"/>
    <property type="match status" value="1"/>
</dbReference>
<dbReference type="AlphaFoldDB" id="A0A7V4XQ44"/>
<dbReference type="NCBIfam" id="NF002231">
    <property type="entry name" value="PRK01130.1"/>
    <property type="match status" value="1"/>
</dbReference>
<evidence type="ECO:0000313" key="7">
    <source>
        <dbReference type="EMBL" id="HGY93086.1"/>
    </source>
</evidence>
<comment type="pathway">
    <text evidence="3">Amino-sugar metabolism; N-acetylneuraminate degradation; D-fructose 6-phosphate from N-acetylneuraminate: step 3/5.</text>
</comment>
<comment type="catalytic activity">
    <reaction evidence="1">
        <text>an N-acyl-D-glucosamine 6-phosphate = an N-acyl-D-mannosamine 6-phosphate</text>
        <dbReference type="Rhea" id="RHEA:23932"/>
        <dbReference type="ChEBI" id="CHEBI:57599"/>
        <dbReference type="ChEBI" id="CHEBI:57666"/>
        <dbReference type="EC" id="5.1.3.9"/>
    </reaction>
</comment>
<dbReference type="Gene3D" id="3.20.20.70">
    <property type="entry name" value="Aldolase class I"/>
    <property type="match status" value="1"/>
</dbReference>
<dbReference type="GO" id="GO:0006053">
    <property type="term" value="P:N-acetylmannosamine catabolic process"/>
    <property type="evidence" value="ECO:0007669"/>
    <property type="project" value="TreeGrafter"/>
</dbReference>
<keyword evidence="6" id="KW-0119">Carbohydrate metabolism</keyword>
<reference evidence="7" key="1">
    <citation type="journal article" date="2020" name="mSystems">
        <title>Genome- and Community-Level Interaction Insights into Carbon Utilization and Element Cycling Functions of Hydrothermarchaeota in Hydrothermal Sediment.</title>
        <authorList>
            <person name="Zhou Z."/>
            <person name="Liu Y."/>
            <person name="Xu W."/>
            <person name="Pan J."/>
            <person name="Luo Z.H."/>
            <person name="Li M."/>
        </authorList>
    </citation>
    <scope>NUCLEOTIDE SEQUENCE [LARGE SCALE GENOMIC DNA]</scope>
    <source>
        <strain evidence="7">SpSt-855</strain>
    </source>
</reference>
<dbReference type="InterPro" id="IPR011060">
    <property type="entry name" value="RibuloseP-bd_barrel"/>
</dbReference>
<evidence type="ECO:0000256" key="2">
    <source>
        <dbReference type="ARBA" id="ARBA00002147"/>
    </source>
</evidence>
<comment type="function">
    <text evidence="2">Converts N-acetylmannosamine-6-phosphate (ManNAc-6-P) to N-acetylglucosamine-6-phosphate (GlcNAc-6-P).</text>
</comment>
<dbReference type="EC" id="5.1.3.9" evidence="4"/>
<dbReference type="GO" id="GO:0019262">
    <property type="term" value="P:N-acetylneuraminate catabolic process"/>
    <property type="evidence" value="ECO:0007669"/>
    <property type="project" value="UniProtKB-UniPathway"/>
</dbReference>
<dbReference type="GO" id="GO:0047465">
    <property type="term" value="F:N-acylglucosamine-6-phosphate 2-epimerase activity"/>
    <property type="evidence" value="ECO:0007669"/>
    <property type="project" value="UniProtKB-EC"/>
</dbReference>
<keyword evidence="5 7" id="KW-0413">Isomerase</keyword>
<dbReference type="GO" id="GO:0005829">
    <property type="term" value="C:cytosol"/>
    <property type="evidence" value="ECO:0007669"/>
    <property type="project" value="TreeGrafter"/>
</dbReference>
<dbReference type="EMBL" id="DTKL01000002">
    <property type="protein sequence ID" value="HGY93086.1"/>
    <property type="molecule type" value="Genomic_DNA"/>
</dbReference>
<evidence type="ECO:0000256" key="5">
    <source>
        <dbReference type="ARBA" id="ARBA00023235"/>
    </source>
</evidence>
<dbReference type="UniPathway" id="UPA00629">
    <property type="reaction ID" value="UER00682"/>
</dbReference>
<organism evidence="7">
    <name type="scientific">Acidobacterium capsulatum</name>
    <dbReference type="NCBI Taxonomy" id="33075"/>
    <lineage>
        <taxon>Bacteria</taxon>
        <taxon>Pseudomonadati</taxon>
        <taxon>Acidobacteriota</taxon>
        <taxon>Terriglobia</taxon>
        <taxon>Terriglobales</taxon>
        <taxon>Acidobacteriaceae</taxon>
        <taxon>Acidobacterium</taxon>
    </lineage>
</organism>
<evidence type="ECO:0000256" key="6">
    <source>
        <dbReference type="ARBA" id="ARBA00023277"/>
    </source>
</evidence>
<evidence type="ECO:0000256" key="1">
    <source>
        <dbReference type="ARBA" id="ARBA00000056"/>
    </source>
</evidence>
<evidence type="ECO:0000256" key="3">
    <source>
        <dbReference type="ARBA" id="ARBA00005081"/>
    </source>
</evidence>
<sequence>MSTPSSHPSITFPARLRHQLIVSCQAPPGDPLDHPEVLRRLALSALRGGAGGLRANGAETIRSFRAETELSILGIHKRYRGHRSEITPDFASAVAIAQAGADVIALDCTTARAADTEPWPELVSRIHHELARPVLADVATVAEARSAEAAGADAVATTLYGYTPETEGQRSVNWPMVEELACTLRVPLLVEGHIRNPEDLRRAFELGAYAVVVGAAIARPESITAQFVHHIPPGF</sequence>
<protein>
    <recommendedName>
        <fullName evidence="4">N-acylglucosamine-6-phosphate 2-epimerase</fullName>
        <ecNumber evidence="4">5.1.3.9</ecNumber>
    </recommendedName>
</protein>
<comment type="caution">
    <text evidence="7">The sequence shown here is derived from an EMBL/GenBank/DDBJ whole genome shotgun (WGS) entry which is preliminary data.</text>
</comment>
<name>A0A7V4XQ44_9BACT</name>
<dbReference type="InterPro" id="IPR013785">
    <property type="entry name" value="Aldolase_TIM"/>
</dbReference>
<dbReference type="Pfam" id="PF04131">
    <property type="entry name" value="NanE"/>
    <property type="match status" value="1"/>
</dbReference>